<organism evidence="2 3">
    <name type="scientific">Streptosporangium minutum</name>
    <dbReference type="NCBI Taxonomy" id="569862"/>
    <lineage>
        <taxon>Bacteria</taxon>
        <taxon>Bacillati</taxon>
        <taxon>Actinomycetota</taxon>
        <taxon>Actinomycetes</taxon>
        <taxon>Streptosporangiales</taxon>
        <taxon>Streptosporangiaceae</taxon>
        <taxon>Streptosporangium</taxon>
    </lineage>
</organism>
<dbReference type="InterPro" id="IPR027417">
    <property type="entry name" value="P-loop_NTPase"/>
</dbReference>
<evidence type="ECO:0000313" key="3">
    <source>
        <dbReference type="Proteomes" id="UP000194761"/>
    </source>
</evidence>
<gene>
    <name evidence="2" type="ORF">CA984_43015</name>
</gene>
<feature type="domain" description="Double-GTPase 2" evidence="1">
    <location>
        <begin position="70"/>
        <end position="217"/>
    </location>
</feature>
<dbReference type="AlphaFoldDB" id="A0A2C9ZJ76"/>
<evidence type="ECO:0000259" key="1">
    <source>
        <dbReference type="Pfam" id="PF19993"/>
    </source>
</evidence>
<dbReference type="Pfam" id="PF19993">
    <property type="entry name" value="DO-GTPase2"/>
    <property type="match status" value="1"/>
</dbReference>
<dbReference type="SUPFAM" id="SSF52540">
    <property type="entry name" value="P-loop containing nucleoside triphosphate hydrolases"/>
    <property type="match status" value="1"/>
</dbReference>
<name>A0A2C9ZJ76_9ACTN</name>
<dbReference type="EMBL" id="NGFP01000424">
    <property type="protein sequence ID" value="OUC79113.1"/>
    <property type="molecule type" value="Genomic_DNA"/>
</dbReference>
<evidence type="ECO:0000313" key="2">
    <source>
        <dbReference type="EMBL" id="OUC79113.1"/>
    </source>
</evidence>
<dbReference type="Gene3D" id="3.40.50.300">
    <property type="entry name" value="P-loop containing nucleotide triphosphate hydrolases"/>
    <property type="match status" value="1"/>
</dbReference>
<dbReference type="InterPro" id="IPR045528">
    <property type="entry name" value="DO-GTPase2"/>
</dbReference>
<comment type="caution">
    <text evidence="2">The sequence shown here is derived from an EMBL/GenBank/DDBJ whole genome shotgun (WGS) entry which is preliminary data.</text>
</comment>
<reference evidence="2 3" key="1">
    <citation type="submission" date="2017-05" db="EMBL/GenBank/DDBJ databases">
        <title>Biotechnological potential of actinobacteria isolated from South African environments.</title>
        <authorList>
            <person name="Le Roes-Hill M."/>
            <person name="Prins A."/>
            <person name="Durrell K.A."/>
        </authorList>
    </citation>
    <scope>NUCLEOTIDE SEQUENCE [LARGE SCALE GENOMIC DNA]</scope>
    <source>
        <strain evidence="2">M26</strain>
    </source>
</reference>
<keyword evidence="3" id="KW-1185">Reference proteome</keyword>
<protein>
    <recommendedName>
        <fullName evidence="1">Double-GTPase 2 domain-containing protein</fullName>
    </recommendedName>
</protein>
<proteinExistence type="predicted"/>
<sequence length="352" mass="39757">MICPYCLWELEWEALPLVLREGDEITYLEREEGEPENRWLQRTANAERICDADGSEHYLPCDYGNYKPMIIGIVGSTAAGKTHLLAAMIDQLVQTVRLKVRHNLTISPLDTVMHRQFMLEKVFPFTNTRKVLGRTRREEEVAFVCALRAHNDVTGEKHALVFFDVSGEFFDDADLRSLQFISIVDALLFVADAEKLDEFLRQSTPRLADPAFMEPFGHIDRLRNTGRKALLPLPAALAVAKSDLLRWLPVVDGWLRADDDTELDSVEEETEEAYVFLQSHAAESWLYPVVHCQDSTIHFVSASGVAKVDDAVFPERGFGPRRVLRPLLSLLAMKGVIQGHDLGRDDVARGPS</sequence>
<dbReference type="Proteomes" id="UP000194761">
    <property type="component" value="Unassembled WGS sequence"/>
</dbReference>
<accession>A0A2C9ZJ76</accession>